<feature type="transmembrane region" description="Helical" evidence="2">
    <location>
        <begin position="7"/>
        <end position="34"/>
    </location>
</feature>
<feature type="region of interest" description="Disordered" evidence="1">
    <location>
        <begin position="44"/>
        <end position="156"/>
    </location>
</feature>
<feature type="compositionally biased region" description="Basic residues" evidence="1">
    <location>
        <begin position="47"/>
        <end position="62"/>
    </location>
</feature>
<dbReference type="Proteomes" id="UP001215598">
    <property type="component" value="Unassembled WGS sequence"/>
</dbReference>
<keyword evidence="4" id="KW-1185">Reference proteome</keyword>
<comment type="caution">
    <text evidence="3">The sequence shown here is derived from an EMBL/GenBank/DDBJ whole genome shotgun (WGS) entry which is preliminary data.</text>
</comment>
<feature type="compositionally biased region" description="Polar residues" evidence="1">
    <location>
        <begin position="225"/>
        <end position="234"/>
    </location>
</feature>
<dbReference type="AlphaFoldDB" id="A0AAD7NEQ1"/>
<evidence type="ECO:0000256" key="2">
    <source>
        <dbReference type="SAM" id="Phobius"/>
    </source>
</evidence>
<gene>
    <name evidence="3" type="ORF">B0H16DRAFT_1537065</name>
</gene>
<keyword evidence="2" id="KW-0812">Transmembrane</keyword>
<organism evidence="3 4">
    <name type="scientific">Mycena metata</name>
    <dbReference type="NCBI Taxonomy" id="1033252"/>
    <lineage>
        <taxon>Eukaryota</taxon>
        <taxon>Fungi</taxon>
        <taxon>Dikarya</taxon>
        <taxon>Basidiomycota</taxon>
        <taxon>Agaricomycotina</taxon>
        <taxon>Agaricomycetes</taxon>
        <taxon>Agaricomycetidae</taxon>
        <taxon>Agaricales</taxon>
        <taxon>Marasmiineae</taxon>
        <taxon>Mycenaceae</taxon>
        <taxon>Mycena</taxon>
    </lineage>
</organism>
<name>A0AAD7NEQ1_9AGAR</name>
<reference evidence="3" key="1">
    <citation type="submission" date="2023-03" db="EMBL/GenBank/DDBJ databases">
        <title>Massive genome expansion in bonnet fungi (Mycena s.s.) driven by repeated elements and novel gene families across ecological guilds.</title>
        <authorList>
            <consortium name="Lawrence Berkeley National Laboratory"/>
            <person name="Harder C.B."/>
            <person name="Miyauchi S."/>
            <person name="Viragh M."/>
            <person name="Kuo A."/>
            <person name="Thoen E."/>
            <person name="Andreopoulos B."/>
            <person name="Lu D."/>
            <person name="Skrede I."/>
            <person name="Drula E."/>
            <person name="Henrissat B."/>
            <person name="Morin E."/>
            <person name="Kohler A."/>
            <person name="Barry K."/>
            <person name="LaButti K."/>
            <person name="Morin E."/>
            <person name="Salamov A."/>
            <person name="Lipzen A."/>
            <person name="Mereny Z."/>
            <person name="Hegedus B."/>
            <person name="Baldrian P."/>
            <person name="Stursova M."/>
            <person name="Weitz H."/>
            <person name="Taylor A."/>
            <person name="Grigoriev I.V."/>
            <person name="Nagy L.G."/>
            <person name="Martin F."/>
            <person name="Kauserud H."/>
        </authorList>
    </citation>
    <scope>NUCLEOTIDE SEQUENCE</scope>
    <source>
        <strain evidence="3">CBHHK182m</strain>
    </source>
</reference>
<evidence type="ECO:0000313" key="4">
    <source>
        <dbReference type="Proteomes" id="UP001215598"/>
    </source>
</evidence>
<dbReference type="EMBL" id="JARKIB010000044">
    <property type="protein sequence ID" value="KAJ7757556.1"/>
    <property type="molecule type" value="Genomic_DNA"/>
</dbReference>
<keyword evidence="2" id="KW-1133">Transmembrane helix</keyword>
<protein>
    <submittedName>
        <fullName evidence="3">Uncharacterized protein</fullName>
    </submittedName>
</protein>
<feature type="compositionally biased region" description="Basic and acidic residues" evidence="1">
    <location>
        <begin position="134"/>
        <end position="154"/>
    </location>
</feature>
<proteinExistence type="predicted"/>
<feature type="compositionally biased region" description="Basic and acidic residues" evidence="1">
    <location>
        <begin position="94"/>
        <end position="109"/>
    </location>
</feature>
<keyword evidence="2" id="KW-0472">Membrane</keyword>
<feature type="compositionally biased region" description="Low complexity" evidence="1">
    <location>
        <begin position="63"/>
        <end position="86"/>
    </location>
</feature>
<feature type="region of interest" description="Disordered" evidence="1">
    <location>
        <begin position="207"/>
        <end position="310"/>
    </location>
</feature>
<sequence>MDALRGMLFAFAGFLYASIGFTLSVLSTFLRLFFPHHPTGAEVASTIRRRRTRESRHKRRHTSSTTDSSIFSHASTSSSESSSTTSEMNTRKPRSLEPKVTSEHVDRPEFPNTVVLRRRRSESTPPSPSPWDISHSDTKRSADDTVMNTRERPSSFHLPRGASFDFSLDNAPTGLSFLHRRKSRTPSSFSGSLASLPVIEKKKSQLFGPLLHRRRSQHESDMSKRSSLISMSPSTEEDVGSSPDTPDRRQSLDLSAHRLPPKRSQTLRTQPYEAPYFFPTPGSAEAESYLPPRRQLARPPSSGTLLAVPS</sequence>
<accession>A0AAD7NEQ1</accession>
<evidence type="ECO:0000313" key="3">
    <source>
        <dbReference type="EMBL" id="KAJ7757556.1"/>
    </source>
</evidence>
<evidence type="ECO:0000256" key="1">
    <source>
        <dbReference type="SAM" id="MobiDB-lite"/>
    </source>
</evidence>